<sequence length="286" mass="31796">MAPKKEMAPLASEPTRSGGGKQKKKVDRGNGVMYLTMACKAVIKLRERHWEKFAPLKGSVEIEQYARTLHKETNSLYWVAAKGNKQGCHVILKLNIEELIFHELPFSTKVKGVPINCLGIVEGKLCTLTREYMGSNLGHRWACDVVKHVFVDADDVLDNLDEKSCQESSLKLMNILRLAMELVENLKDMKIKEDTEVSRSFAPYPTPMKAAVAQPQNLTPSSTTFLKISSTQLFTKNISWVEDIFKKVAKDGIKFCGCATAAFVGVGYGAKLLDTSATTILTEVHQ</sequence>
<organism evidence="2 3">
    <name type="scientific">Tanacetum coccineum</name>
    <dbReference type="NCBI Taxonomy" id="301880"/>
    <lineage>
        <taxon>Eukaryota</taxon>
        <taxon>Viridiplantae</taxon>
        <taxon>Streptophyta</taxon>
        <taxon>Embryophyta</taxon>
        <taxon>Tracheophyta</taxon>
        <taxon>Spermatophyta</taxon>
        <taxon>Magnoliopsida</taxon>
        <taxon>eudicotyledons</taxon>
        <taxon>Gunneridae</taxon>
        <taxon>Pentapetalae</taxon>
        <taxon>asterids</taxon>
        <taxon>campanulids</taxon>
        <taxon>Asterales</taxon>
        <taxon>Asteraceae</taxon>
        <taxon>Asteroideae</taxon>
        <taxon>Anthemideae</taxon>
        <taxon>Anthemidinae</taxon>
        <taxon>Tanacetum</taxon>
    </lineage>
</organism>
<dbReference type="EMBL" id="BQNB010009059">
    <property type="protein sequence ID" value="GJS58143.1"/>
    <property type="molecule type" value="Genomic_DNA"/>
</dbReference>
<protein>
    <submittedName>
        <fullName evidence="2">Uncharacterized protein</fullName>
    </submittedName>
</protein>
<gene>
    <name evidence="2" type="ORF">Tco_0652927</name>
</gene>
<name>A0ABQ4WZ93_9ASTR</name>
<proteinExistence type="predicted"/>
<evidence type="ECO:0000313" key="2">
    <source>
        <dbReference type="EMBL" id="GJS58143.1"/>
    </source>
</evidence>
<comment type="caution">
    <text evidence="2">The sequence shown here is derived from an EMBL/GenBank/DDBJ whole genome shotgun (WGS) entry which is preliminary data.</text>
</comment>
<evidence type="ECO:0000313" key="3">
    <source>
        <dbReference type="Proteomes" id="UP001151760"/>
    </source>
</evidence>
<feature type="region of interest" description="Disordered" evidence="1">
    <location>
        <begin position="1"/>
        <end position="26"/>
    </location>
</feature>
<keyword evidence="3" id="KW-1185">Reference proteome</keyword>
<accession>A0ABQ4WZ93</accession>
<evidence type="ECO:0000256" key="1">
    <source>
        <dbReference type="SAM" id="MobiDB-lite"/>
    </source>
</evidence>
<reference evidence="2" key="2">
    <citation type="submission" date="2022-01" db="EMBL/GenBank/DDBJ databases">
        <authorList>
            <person name="Yamashiro T."/>
            <person name="Shiraishi A."/>
            <person name="Satake H."/>
            <person name="Nakayama K."/>
        </authorList>
    </citation>
    <scope>NUCLEOTIDE SEQUENCE</scope>
</reference>
<reference evidence="2" key="1">
    <citation type="journal article" date="2022" name="Int. J. Mol. Sci.">
        <title>Draft Genome of Tanacetum Coccineum: Genomic Comparison of Closely Related Tanacetum-Family Plants.</title>
        <authorList>
            <person name="Yamashiro T."/>
            <person name="Shiraishi A."/>
            <person name="Nakayama K."/>
            <person name="Satake H."/>
        </authorList>
    </citation>
    <scope>NUCLEOTIDE SEQUENCE</scope>
</reference>
<dbReference type="Proteomes" id="UP001151760">
    <property type="component" value="Unassembled WGS sequence"/>
</dbReference>